<keyword evidence="4" id="KW-0732">Signal</keyword>
<name>A0A5J9TNX4_9POAL</name>
<keyword evidence="2 7" id="KW-0134">Cell wall</keyword>
<dbReference type="PRINTS" id="PR01225">
    <property type="entry name" value="EXPANSNFAMLY"/>
</dbReference>
<evidence type="ECO:0000256" key="8">
    <source>
        <dbReference type="SAM" id="MobiDB-lite"/>
    </source>
</evidence>
<dbReference type="SUPFAM" id="SSF49590">
    <property type="entry name" value="PHL pollen allergen"/>
    <property type="match status" value="1"/>
</dbReference>
<evidence type="ECO:0000256" key="1">
    <source>
        <dbReference type="ARBA" id="ARBA00005392"/>
    </source>
</evidence>
<dbReference type="Pfam" id="PF01357">
    <property type="entry name" value="Expansin_C"/>
    <property type="match status" value="1"/>
</dbReference>
<sequence length="293" mass="31586">MTVQWHRHTHPYRSPPPRSTASTMARAPAIFAAVILAVAHLASADYRSQPSVPSFPTSDWTDGSATFYGDPSGLGADFGGACGYCANDIVSMYSTYTAALSTPLFADGNGCGQCYELRCVKSPWCNPGSPSVIITGTNLCPPNWYLASDNGGWCNPPRQHFDMATPAFLKLAQRVAGIIPVQFRRVPCQRSGGVRFCVQGNSYWLLLYVMNVAGAGDVYDVAVKRYGADQGSYVPASHNWGITFQVFAPFGNDVGLVVKITTYSSPQQTIVVEDAIPAGWSTGLCYQGSNNFY</sequence>
<dbReference type="InterPro" id="IPR009009">
    <property type="entry name" value="RlpA-like_DPBB"/>
</dbReference>
<dbReference type="PROSITE" id="PS50843">
    <property type="entry name" value="EXPANSIN_CBD"/>
    <property type="match status" value="1"/>
</dbReference>
<reference evidence="11 12" key="1">
    <citation type="journal article" date="2019" name="Sci. Rep.">
        <title>A high-quality genome of Eragrostis curvula grass provides insights into Poaceae evolution and supports new strategies to enhance forage quality.</title>
        <authorList>
            <person name="Carballo J."/>
            <person name="Santos B.A.C.M."/>
            <person name="Zappacosta D."/>
            <person name="Garbus I."/>
            <person name="Selva J.P."/>
            <person name="Gallo C.A."/>
            <person name="Diaz A."/>
            <person name="Albertini E."/>
            <person name="Caccamo M."/>
            <person name="Echenique V."/>
        </authorList>
    </citation>
    <scope>NUCLEOTIDE SEQUENCE [LARGE SCALE GENOMIC DNA]</scope>
    <source>
        <strain evidence="12">cv. Victoria</strain>
        <tissue evidence="11">Leaf</tissue>
    </source>
</reference>
<dbReference type="InterPro" id="IPR036749">
    <property type="entry name" value="Expansin_CBD_sf"/>
</dbReference>
<keyword evidence="5" id="KW-0472">Membrane</keyword>
<dbReference type="EMBL" id="RWGY01000039">
    <property type="protein sequence ID" value="TVU12985.1"/>
    <property type="molecule type" value="Genomic_DNA"/>
</dbReference>
<dbReference type="PRINTS" id="PR01226">
    <property type="entry name" value="EXPANSIN"/>
</dbReference>
<dbReference type="PANTHER" id="PTHR31867">
    <property type="entry name" value="EXPANSIN-A15"/>
    <property type="match status" value="1"/>
</dbReference>
<dbReference type="Proteomes" id="UP000324897">
    <property type="component" value="Chromosome 3"/>
</dbReference>
<feature type="domain" description="Expansin-like CBD" evidence="10">
    <location>
        <begin position="203"/>
        <end position="288"/>
    </location>
</feature>
<evidence type="ECO:0000256" key="3">
    <source>
        <dbReference type="ARBA" id="ARBA00022525"/>
    </source>
</evidence>
<evidence type="ECO:0000256" key="4">
    <source>
        <dbReference type="ARBA" id="ARBA00022729"/>
    </source>
</evidence>
<dbReference type="GO" id="GO:0009664">
    <property type="term" value="P:plant-type cell wall organization"/>
    <property type="evidence" value="ECO:0007669"/>
    <property type="project" value="InterPro"/>
</dbReference>
<feature type="region of interest" description="Disordered" evidence="8">
    <location>
        <begin position="1"/>
        <end position="21"/>
    </location>
</feature>
<keyword evidence="6" id="KW-0325">Glycoprotein</keyword>
<dbReference type="GO" id="GO:0005576">
    <property type="term" value="C:extracellular region"/>
    <property type="evidence" value="ECO:0007669"/>
    <property type="project" value="InterPro"/>
</dbReference>
<dbReference type="AlphaFoldDB" id="A0A5J9TNX4"/>
<evidence type="ECO:0000259" key="10">
    <source>
        <dbReference type="PROSITE" id="PS50843"/>
    </source>
</evidence>
<comment type="similarity">
    <text evidence="1 7">Belongs to the expansin family. Expansin A subfamily.</text>
</comment>
<dbReference type="Gramene" id="TVU12985">
    <property type="protein sequence ID" value="TVU12985"/>
    <property type="gene ID" value="EJB05_46652"/>
</dbReference>
<keyword evidence="3 7" id="KW-0964">Secreted</keyword>
<keyword evidence="12" id="KW-1185">Reference proteome</keyword>
<dbReference type="SMART" id="SM00837">
    <property type="entry name" value="DPBB_1"/>
    <property type="match status" value="1"/>
</dbReference>
<proteinExistence type="inferred from homology"/>
<protein>
    <recommendedName>
        <fullName evidence="7">Expansin</fullName>
    </recommendedName>
</protein>
<dbReference type="InterPro" id="IPR007118">
    <property type="entry name" value="Expan_Lol_pI"/>
</dbReference>
<evidence type="ECO:0000313" key="11">
    <source>
        <dbReference type="EMBL" id="TVU12985.1"/>
    </source>
</evidence>
<dbReference type="CDD" id="cd22274">
    <property type="entry name" value="DPBB_EXPA_N"/>
    <property type="match status" value="1"/>
</dbReference>
<dbReference type="SUPFAM" id="SSF50685">
    <property type="entry name" value="Barwin-like endoglucanases"/>
    <property type="match status" value="1"/>
</dbReference>
<dbReference type="InterPro" id="IPR036908">
    <property type="entry name" value="RlpA-like_sf"/>
</dbReference>
<dbReference type="Pfam" id="PF03330">
    <property type="entry name" value="DPBB_1"/>
    <property type="match status" value="1"/>
</dbReference>
<comment type="function">
    <text evidence="7">Causes loosening and extension of plant cell walls by disrupting non-covalent bonding between cellulose microfibrils and matrix glucans. No enzymatic activity has been found.</text>
</comment>
<dbReference type="GO" id="GO:0016020">
    <property type="term" value="C:membrane"/>
    <property type="evidence" value="ECO:0007669"/>
    <property type="project" value="UniProtKB-SubCell"/>
</dbReference>
<evidence type="ECO:0000256" key="5">
    <source>
        <dbReference type="ARBA" id="ARBA00023136"/>
    </source>
</evidence>
<dbReference type="InterPro" id="IPR007112">
    <property type="entry name" value="Expansin/allergen_DPBB_dom"/>
</dbReference>
<gene>
    <name evidence="11" type="ORF">EJB05_46652</name>
</gene>
<feature type="compositionally biased region" description="Basic residues" evidence="8">
    <location>
        <begin position="1"/>
        <end position="11"/>
    </location>
</feature>
<comment type="subcellular location">
    <subcellularLocation>
        <location evidence="7">Secreted</location>
        <location evidence="7">Cell wall</location>
    </subcellularLocation>
    <subcellularLocation>
        <location evidence="7">Membrane</location>
        <topology evidence="7">Peripheral membrane protein</topology>
    </subcellularLocation>
</comment>
<feature type="domain" description="Expansin-like EG45" evidence="9">
    <location>
        <begin position="79"/>
        <end position="193"/>
    </location>
</feature>
<dbReference type="InterPro" id="IPR002963">
    <property type="entry name" value="Expansin"/>
</dbReference>
<dbReference type="OrthoDB" id="5823761at2759"/>
<dbReference type="Gene3D" id="2.40.40.10">
    <property type="entry name" value="RlpA-like domain"/>
    <property type="match status" value="1"/>
</dbReference>
<evidence type="ECO:0000313" key="12">
    <source>
        <dbReference type="Proteomes" id="UP000324897"/>
    </source>
</evidence>
<evidence type="ECO:0000259" key="9">
    <source>
        <dbReference type="PROSITE" id="PS50842"/>
    </source>
</evidence>
<organism evidence="11 12">
    <name type="scientific">Eragrostis curvula</name>
    <name type="common">weeping love grass</name>
    <dbReference type="NCBI Taxonomy" id="38414"/>
    <lineage>
        <taxon>Eukaryota</taxon>
        <taxon>Viridiplantae</taxon>
        <taxon>Streptophyta</taxon>
        <taxon>Embryophyta</taxon>
        <taxon>Tracheophyta</taxon>
        <taxon>Spermatophyta</taxon>
        <taxon>Magnoliopsida</taxon>
        <taxon>Liliopsida</taxon>
        <taxon>Poales</taxon>
        <taxon>Poaceae</taxon>
        <taxon>PACMAD clade</taxon>
        <taxon>Chloridoideae</taxon>
        <taxon>Eragrostideae</taxon>
        <taxon>Eragrostidinae</taxon>
        <taxon>Eragrostis</taxon>
    </lineage>
</organism>
<evidence type="ECO:0000256" key="2">
    <source>
        <dbReference type="ARBA" id="ARBA00022512"/>
    </source>
</evidence>
<accession>A0A5J9TNX4</accession>
<dbReference type="InterPro" id="IPR007117">
    <property type="entry name" value="Expansin_CBD"/>
</dbReference>
<evidence type="ECO:0000256" key="6">
    <source>
        <dbReference type="ARBA" id="ARBA00023180"/>
    </source>
</evidence>
<dbReference type="Gene3D" id="2.60.40.760">
    <property type="entry name" value="Expansin, cellulose-binding-like domain"/>
    <property type="match status" value="1"/>
</dbReference>
<dbReference type="PROSITE" id="PS50842">
    <property type="entry name" value="EXPANSIN_EG45"/>
    <property type="match status" value="1"/>
</dbReference>
<keyword evidence="7" id="KW-0961">Cell wall biogenesis/degradation</keyword>
<feature type="non-terminal residue" evidence="11">
    <location>
        <position position="1"/>
    </location>
</feature>
<comment type="caution">
    <text evidence="11">The sequence shown here is derived from an EMBL/GenBank/DDBJ whole genome shotgun (WGS) entry which is preliminary data.</text>
</comment>
<evidence type="ECO:0000256" key="7">
    <source>
        <dbReference type="RuleBase" id="RU365023"/>
    </source>
</evidence>